<gene>
    <name evidence="1" type="ORF">AW09_002394</name>
</gene>
<comment type="caution">
    <text evidence="1">The sequence shown here is derived from an EMBL/GenBank/DDBJ whole genome shotgun (WGS) entry which is preliminary data.</text>
</comment>
<sequence length="654" mass="71423">MLLDRRHELDGLTEVIDRRSLGNLKTNPPGWQREFGKLGQHEIQQGMVVQRVSGQVNGHFRSRGAERFRVVAKGGPDNPTVDRSHQTVTFRRRDKSRWCHQFAVVIAHPEQKFKVCRRVAVPCQGDDGLTIQAESLLLQRIPQPGGTQYFAVTLGGFAVLGLVHMHLVAPTLLGRVAGNIRLTQELGGVFDAGRDGRQPDAHSDLEAAPCPGKSVIVDGCDEVFGDLTGLLQGAVVEQQAELVATQPGQGITLAKHPGQNAFDLFEQFIPCSMTGRVIDDLELIQVEITEGMMGAVLFGTGECTVQPFFELTPVNQPGEGVVRRFMSDLPGQLARLGDVAEHQHGAEYLSRGSTDRRGRILDRIFLPGSTEQTGMVRQPDDAAFLDTASYRVRYELAGLFVGNAEYPRQGLTSGFFHRPAGQFFGNRVEILDHAVGVGSDHRIANRVQGDLGTFLFLQQQLLSELALGDVQVGPYRPYLVTCLTIACEKRLRACDQPPDLAIRADDPMLNVVQAIPGRVMGAPDSRCDELTILGMYAIDKRLQGHRFIHPPAVDLPLLRRPVDGVGEVVMIEDADLGSTDGLAQSLFAVLQCILHLLVLGDVPSHADDRHHLARFIPHCLVGPAEPAPARCGQGALLVIILVGWPIQILHGPGR</sequence>
<protein>
    <submittedName>
        <fullName evidence="1">Uncharacterized protein</fullName>
    </submittedName>
</protein>
<reference evidence="1 2" key="1">
    <citation type="submission" date="2014-02" db="EMBL/GenBank/DDBJ databases">
        <title>Expanding our view of genomic diversity in Candidatus Accumulibacter clades.</title>
        <authorList>
            <person name="Skennerton C.T."/>
            <person name="Barr J.J."/>
            <person name="Slater F.R."/>
            <person name="Bond P.L."/>
            <person name="Tyson G.W."/>
        </authorList>
    </citation>
    <scope>NUCLEOTIDE SEQUENCE [LARGE SCALE GENOMIC DNA]</scope>
    <source>
        <strain evidence="2">BA-91</strain>
    </source>
</reference>
<name>A0A080LV21_9PROT</name>
<proteinExistence type="predicted"/>
<dbReference type="Proteomes" id="UP000020077">
    <property type="component" value="Unassembled WGS sequence"/>
</dbReference>
<dbReference type="EMBL" id="JDVG02000390">
    <property type="protein sequence ID" value="KFB72423.1"/>
    <property type="molecule type" value="Genomic_DNA"/>
</dbReference>
<dbReference type="AlphaFoldDB" id="A0A080LV21"/>
<organism evidence="1 2">
    <name type="scientific">Candidatus Accumulibacter phosphatis</name>
    <dbReference type="NCBI Taxonomy" id="327160"/>
    <lineage>
        <taxon>Bacteria</taxon>
        <taxon>Pseudomonadati</taxon>
        <taxon>Pseudomonadota</taxon>
        <taxon>Betaproteobacteria</taxon>
        <taxon>Candidatus Accumulibacter</taxon>
    </lineage>
</organism>
<evidence type="ECO:0000313" key="1">
    <source>
        <dbReference type="EMBL" id="KFB72423.1"/>
    </source>
</evidence>
<evidence type="ECO:0000313" key="2">
    <source>
        <dbReference type="Proteomes" id="UP000020077"/>
    </source>
</evidence>
<accession>A0A080LV21</accession>